<dbReference type="GO" id="GO:0016740">
    <property type="term" value="F:transferase activity"/>
    <property type="evidence" value="ECO:0007669"/>
    <property type="project" value="UniProtKB-KW"/>
</dbReference>
<reference evidence="4 5" key="1">
    <citation type="submission" date="2014-04" db="EMBL/GenBank/DDBJ databases">
        <authorList>
            <consortium name="DOE Joint Genome Institute"/>
            <person name="Kuo A."/>
            <person name="Kohler A."/>
            <person name="Nagy L.G."/>
            <person name="Floudas D."/>
            <person name="Copeland A."/>
            <person name="Barry K.W."/>
            <person name="Cichocki N."/>
            <person name="Veneault-Fourrey C."/>
            <person name="LaButti K."/>
            <person name="Lindquist E.A."/>
            <person name="Lipzen A."/>
            <person name="Lundell T."/>
            <person name="Morin E."/>
            <person name="Murat C."/>
            <person name="Sun H."/>
            <person name="Tunlid A."/>
            <person name="Henrissat B."/>
            <person name="Grigoriev I.V."/>
            <person name="Hibbett D.S."/>
            <person name="Martin F."/>
            <person name="Nordberg H.P."/>
            <person name="Cantor M.N."/>
            <person name="Hua S.X."/>
        </authorList>
    </citation>
    <scope>NUCLEOTIDE SEQUENCE [LARGE SCALE GENOMIC DNA]</scope>
    <source>
        <strain evidence="4 5">Foug A</strain>
    </source>
</reference>
<protein>
    <submittedName>
        <fullName evidence="4">Uncharacterized protein</fullName>
    </submittedName>
</protein>
<dbReference type="InParanoid" id="A0A0C2ZT24"/>
<dbReference type="EMBL" id="KN822027">
    <property type="protein sequence ID" value="KIM64658.1"/>
    <property type="molecule type" value="Genomic_DNA"/>
</dbReference>
<dbReference type="Proteomes" id="UP000053989">
    <property type="component" value="Unassembled WGS sequence"/>
</dbReference>
<evidence type="ECO:0000256" key="1">
    <source>
        <dbReference type="ARBA" id="ARBA00022679"/>
    </source>
</evidence>
<reference evidence="5" key="2">
    <citation type="submission" date="2015-01" db="EMBL/GenBank/DDBJ databases">
        <title>Evolutionary Origins and Diversification of the Mycorrhizal Mutualists.</title>
        <authorList>
            <consortium name="DOE Joint Genome Institute"/>
            <consortium name="Mycorrhizal Genomics Consortium"/>
            <person name="Kohler A."/>
            <person name="Kuo A."/>
            <person name="Nagy L.G."/>
            <person name="Floudas D."/>
            <person name="Copeland A."/>
            <person name="Barry K.W."/>
            <person name="Cichocki N."/>
            <person name="Veneault-Fourrey C."/>
            <person name="LaButti K."/>
            <person name="Lindquist E.A."/>
            <person name="Lipzen A."/>
            <person name="Lundell T."/>
            <person name="Morin E."/>
            <person name="Murat C."/>
            <person name="Riley R."/>
            <person name="Ohm R."/>
            <person name="Sun H."/>
            <person name="Tunlid A."/>
            <person name="Henrissat B."/>
            <person name="Grigoriev I.V."/>
            <person name="Hibbett D.S."/>
            <person name="Martin F."/>
        </authorList>
    </citation>
    <scope>NUCLEOTIDE SEQUENCE [LARGE SCALE GENOMIC DNA]</scope>
    <source>
        <strain evidence="5">Foug A</strain>
    </source>
</reference>
<keyword evidence="3" id="KW-0119">Carbohydrate metabolism</keyword>
<name>A0A0C2ZT24_9AGAM</name>
<accession>A0A0C2ZT24</accession>
<organism evidence="4 5">
    <name type="scientific">Scleroderma citrinum Foug A</name>
    <dbReference type="NCBI Taxonomy" id="1036808"/>
    <lineage>
        <taxon>Eukaryota</taxon>
        <taxon>Fungi</taxon>
        <taxon>Dikarya</taxon>
        <taxon>Basidiomycota</taxon>
        <taxon>Agaricomycotina</taxon>
        <taxon>Agaricomycetes</taxon>
        <taxon>Agaricomycetidae</taxon>
        <taxon>Boletales</taxon>
        <taxon>Sclerodermatineae</taxon>
        <taxon>Sclerodermataceae</taxon>
        <taxon>Scleroderma</taxon>
    </lineage>
</organism>
<dbReference type="Gene3D" id="3.40.50.11350">
    <property type="match status" value="1"/>
</dbReference>
<dbReference type="HOGENOM" id="CLU_014826_1_0_1"/>
<dbReference type="InterPro" id="IPR019378">
    <property type="entry name" value="GDP-Fuc_O-FucTrfase"/>
</dbReference>
<proteinExistence type="predicted"/>
<dbReference type="AlphaFoldDB" id="A0A0C2ZT24"/>
<dbReference type="Pfam" id="PF10250">
    <property type="entry name" value="O-FucT"/>
    <property type="match status" value="1"/>
</dbReference>
<dbReference type="CDD" id="cd11296">
    <property type="entry name" value="O-FucT_like"/>
    <property type="match status" value="1"/>
</dbReference>
<keyword evidence="1" id="KW-0808">Transferase</keyword>
<evidence type="ECO:0000256" key="3">
    <source>
        <dbReference type="ARBA" id="ARBA00023277"/>
    </source>
</evidence>
<keyword evidence="5" id="KW-1185">Reference proteome</keyword>
<evidence type="ECO:0000256" key="2">
    <source>
        <dbReference type="ARBA" id="ARBA00023253"/>
    </source>
</evidence>
<keyword evidence="2" id="KW-0294">Fucose metabolism</keyword>
<gene>
    <name evidence="4" type="ORF">SCLCIDRAFT_114551</name>
</gene>
<evidence type="ECO:0000313" key="4">
    <source>
        <dbReference type="EMBL" id="KIM64658.1"/>
    </source>
</evidence>
<dbReference type="OrthoDB" id="2559662at2759"/>
<dbReference type="STRING" id="1036808.A0A0C2ZT24"/>
<evidence type="ECO:0000313" key="5">
    <source>
        <dbReference type="Proteomes" id="UP000053989"/>
    </source>
</evidence>
<dbReference type="GO" id="GO:0006004">
    <property type="term" value="P:fucose metabolic process"/>
    <property type="evidence" value="ECO:0007669"/>
    <property type="project" value="UniProtKB-KW"/>
</dbReference>
<sequence length="395" mass="45358">MQELLMNALLSHTVNRAFVFDNYTWNPDGPDYSDYNGKLIPSRIPLSAIMSGPVIGASWPHGDPTPRSVTREYFKQVCPKPLFIHSTEINEDLRLDSEVPASVIFDKWVDKLNSIDNPCVEITRDSYQLFEIWLFGSKRILSIWPRLSKSPVLRDFSWSPLILRTFAQNAHLFGANQPPFRFVPSYLRPSSLTSIVPSELHNVEPLLKPEKTDPIPGLLVLHIRRGDFGAHCAHLAKWSSDWNGFNKFSALPDKFRPPTPIGWGETTEENVQMYMKRCFPTIDQIALRVREVLADQQKVHGNKKELKRVYVMTNGDKEWLEELKEALMEVKQWDAVITSRDIYLSWEAKPVAQAVDMLIGQRAQVFIGNGFSSLTSNIVMFRMLKELPRDDTRFL</sequence>